<keyword evidence="3" id="KW-1185">Reference proteome</keyword>
<gene>
    <name evidence="2" type="ORF">B0T10DRAFT_440065</name>
</gene>
<feature type="domain" description="Heterokaryon incompatibility" evidence="1">
    <location>
        <begin position="24"/>
        <end position="152"/>
    </location>
</feature>
<reference evidence="2 3" key="1">
    <citation type="journal article" date="2021" name="Nat. Commun.">
        <title>Genetic determinants of endophytism in the Arabidopsis root mycobiome.</title>
        <authorList>
            <person name="Mesny F."/>
            <person name="Miyauchi S."/>
            <person name="Thiergart T."/>
            <person name="Pickel B."/>
            <person name="Atanasova L."/>
            <person name="Karlsson M."/>
            <person name="Huettel B."/>
            <person name="Barry K.W."/>
            <person name="Haridas S."/>
            <person name="Chen C."/>
            <person name="Bauer D."/>
            <person name="Andreopoulos W."/>
            <person name="Pangilinan J."/>
            <person name="LaButti K."/>
            <person name="Riley R."/>
            <person name="Lipzen A."/>
            <person name="Clum A."/>
            <person name="Drula E."/>
            <person name="Henrissat B."/>
            <person name="Kohler A."/>
            <person name="Grigoriev I.V."/>
            <person name="Martin F.M."/>
            <person name="Hacquard S."/>
        </authorList>
    </citation>
    <scope>NUCLEOTIDE SEQUENCE [LARGE SCALE GENOMIC DNA]</scope>
    <source>
        <strain evidence="2 3">MPI-CAGE-CH-0241</strain>
    </source>
</reference>
<protein>
    <submittedName>
        <fullName evidence="2">Heterokaryon incompatibility protein-domain-containing protein</fullName>
    </submittedName>
</protein>
<organism evidence="2 3">
    <name type="scientific">Thelonectria olida</name>
    <dbReference type="NCBI Taxonomy" id="1576542"/>
    <lineage>
        <taxon>Eukaryota</taxon>
        <taxon>Fungi</taxon>
        <taxon>Dikarya</taxon>
        <taxon>Ascomycota</taxon>
        <taxon>Pezizomycotina</taxon>
        <taxon>Sordariomycetes</taxon>
        <taxon>Hypocreomycetidae</taxon>
        <taxon>Hypocreales</taxon>
        <taxon>Nectriaceae</taxon>
        <taxon>Thelonectria</taxon>
    </lineage>
</organism>
<name>A0A9P9APG4_9HYPO</name>
<dbReference type="Pfam" id="PF06985">
    <property type="entry name" value="HET"/>
    <property type="match status" value="1"/>
</dbReference>
<proteinExistence type="predicted"/>
<dbReference type="InterPro" id="IPR010730">
    <property type="entry name" value="HET"/>
</dbReference>
<dbReference type="AlphaFoldDB" id="A0A9P9APG4"/>
<dbReference type="EMBL" id="JAGPYM010000010">
    <property type="protein sequence ID" value="KAH6889712.1"/>
    <property type="molecule type" value="Genomic_DNA"/>
</dbReference>
<accession>A0A9P9APG4</accession>
<dbReference type="PANTHER" id="PTHR10622">
    <property type="entry name" value="HET DOMAIN-CONTAINING PROTEIN"/>
    <property type="match status" value="1"/>
</dbReference>
<evidence type="ECO:0000313" key="2">
    <source>
        <dbReference type="EMBL" id="KAH6889712.1"/>
    </source>
</evidence>
<dbReference type="OrthoDB" id="4981802at2759"/>
<feature type="non-terminal residue" evidence="2">
    <location>
        <position position="1"/>
    </location>
</feature>
<sequence>MRLLNTETLQLESFLGAEIDIPNYAILSHTWEKAEISFQDIQTKNFSQLRRDPAIAKVEQSCRQAYRDGFDYIWIDTCCIDKSSSAELSEAINSMFKWYQQSSRCYVFLSDFQAQLITTDSSVFGVVEEALDPDDTSFFNCRWFDRGWTLQELIAPRGVDFFDKNWVRFGTRDGSLLDRLCTRTRIWPHVFDEPRCPCLQPTSSTVRDGLCMACGFLDTLPQTLDTFAVSIKMSWAANRITTRKEDAAYCLLGLFNINIPMLYGEGDKAFLRLQDAIVRQSKDQSILLWRAVPSSIPRERALGCLAPAAEHFRDPVPIIGRRVFSNLDRQYEADFFGNMAPMEMSDTALKVNIWLCPCTVHTWDSQTAEYTAQSLRLGILDLARDSDYLVRPAILLERMGAFDLCRRVYNQIIIDIDPRRSSASLHFTVDGTFYETADDIDPKELIVITIKLSLDKASKEDVGILLQQSPINAVKRLESSPGDIATGPLYVIINQDKRFPCQTDCGGSYPPFNRYSARATQISAPWVWKRCEHRENRHFGGLHFLNFAFNVNTEPTRVYVAIAWGTYKDVFSSEDLFWCRIFDMRCFMKSAWTSPEDLRPSQLYGEAVALAPMEIQRRLENQRHRLSKSEYKELAIEQPGGAKRLFPNVLRRDWEADHLLNVLRDNSHVVNLVARISRTQGLGRTLFELTVDV</sequence>
<dbReference type="Proteomes" id="UP000777438">
    <property type="component" value="Unassembled WGS sequence"/>
</dbReference>
<evidence type="ECO:0000313" key="3">
    <source>
        <dbReference type="Proteomes" id="UP000777438"/>
    </source>
</evidence>
<comment type="caution">
    <text evidence="2">The sequence shown here is derived from an EMBL/GenBank/DDBJ whole genome shotgun (WGS) entry which is preliminary data.</text>
</comment>
<evidence type="ECO:0000259" key="1">
    <source>
        <dbReference type="Pfam" id="PF06985"/>
    </source>
</evidence>
<dbReference type="PANTHER" id="PTHR10622:SF10">
    <property type="entry name" value="HET DOMAIN-CONTAINING PROTEIN"/>
    <property type="match status" value="1"/>
</dbReference>